<dbReference type="PANTHER" id="PTHR31434">
    <property type="entry name" value="S PHASE CYCLIN A-ASSOCIATED PROTEIN IN THE ENDOPLASMIC RETICULUM"/>
    <property type="match status" value="1"/>
</dbReference>
<dbReference type="PANTHER" id="PTHR31434:SF2">
    <property type="entry name" value="S PHASE CYCLIN A-ASSOCIATED PROTEIN IN THE ENDOPLASMIC RETICULUM"/>
    <property type="match status" value="1"/>
</dbReference>
<evidence type="ECO:0000313" key="3">
    <source>
        <dbReference type="EMBL" id="CAD7638624.1"/>
    </source>
</evidence>
<evidence type="ECO:0000256" key="1">
    <source>
        <dbReference type="SAM" id="MobiDB-lite"/>
    </source>
</evidence>
<dbReference type="InterPro" id="IPR032446">
    <property type="entry name" value="SCAPER_N"/>
</dbReference>
<feature type="non-terminal residue" evidence="3">
    <location>
        <position position="1"/>
    </location>
</feature>
<reference evidence="3" key="1">
    <citation type="submission" date="2020-11" db="EMBL/GenBank/DDBJ databases">
        <authorList>
            <person name="Tran Van P."/>
        </authorList>
    </citation>
    <scope>NUCLEOTIDE SEQUENCE</scope>
</reference>
<feature type="compositionally biased region" description="Polar residues" evidence="1">
    <location>
        <begin position="369"/>
        <end position="383"/>
    </location>
</feature>
<feature type="compositionally biased region" description="Basic and acidic residues" evidence="1">
    <location>
        <begin position="220"/>
        <end position="240"/>
    </location>
</feature>
<feature type="compositionally biased region" description="Basic and acidic residues" evidence="1">
    <location>
        <begin position="253"/>
        <end position="262"/>
    </location>
</feature>
<dbReference type="OrthoDB" id="71500at2759"/>
<dbReference type="EMBL" id="OC875668">
    <property type="protein sequence ID" value="CAD7638624.1"/>
    <property type="molecule type" value="Genomic_DNA"/>
</dbReference>
<dbReference type="Proteomes" id="UP000759131">
    <property type="component" value="Unassembled WGS sequence"/>
</dbReference>
<feature type="compositionally biased region" description="Low complexity" evidence="1">
    <location>
        <begin position="341"/>
        <end position="366"/>
    </location>
</feature>
<feature type="compositionally biased region" description="Low complexity" evidence="1">
    <location>
        <begin position="20"/>
        <end position="32"/>
    </location>
</feature>
<dbReference type="EMBL" id="CAJPIZ010021093">
    <property type="protein sequence ID" value="CAG2117514.1"/>
    <property type="molecule type" value="Genomic_DNA"/>
</dbReference>
<sequence length="396" mass="42262">MSTTTTTAGTDIITATAAVANHEPLRQQQRPVPSRPPPGRQSLSTGRKRLTSTTTAAAKTLSSTAAAANGSKTSLRIRSASVGRTRDSELRCRYWAFLFDNLNRAVDEIYQNCERDESVVECKETLMVLDNYRREFQALIEWLHLNIDYESKPAPERPTSVAWEVRKSVSGQMTFWHTFFSKNADLPPIGDQSSPQKLSTDPPIDSHVKSANESMVSDSGSEKENSSPKPVLKDTDKDVDSIGSDGSVTSDSAEERPPVAAKERTVSIDGGVRVPTDKPTIAAKATIKSSVSTPTLNTMTTSCPSKPLNPLAQTFKSRLHPMAPSSTTISSHPQPKQQLKAVSSATPSPAVAAITTITTTTTTPAAQTKPGQTLSGASATAPTVSVKRSVASASPA</sequence>
<dbReference type="AlphaFoldDB" id="A0A7R9LBJ8"/>
<feature type="compositionally biased region" description="Polar residues" evidence="1">
    <location>
        <begin position="324"/>
        <end position="337"/>
    </location>
</feature>
<name>A0A7R9LBJ8_9ACAR</name>
<gene>
    <name evidence="3" type="ORF">OSB1V03_LOCUS17467</name>
</gene>
<feature type="region of interest" description="Disordered" evidence="1">
    <location>
        <begin position="20"/>
        <end position="51"/>
    </location>
</feature>
<feature type="domain" description="S phase cyclin A-associated protein in the endoplasmic reticulum N-terminal" evidence="2">
    <location>
        <begin position="83"/>
        <end position="173"/>
    </location>
</feature>
<dbReference type="Pfam" id="PF16501">
    <property type="entry name" value="SCAPER_N"/>
    <property type="match status" value="1"/>
</dbReference>
<accession>A0A7R9LBJ8</accession>
<protein>
    <recommendedName>
        <fullName evidence="2">S phase cyclin A-associated protein in the endoplasmic reticulum N-terminal domain-containing protein</fullName>
    </recommendedName>
</protein>
<evidence type="ECO:0000259" key="2">
    <source>
        <dbReference type="Pfam" id="PF16501"/>
    </source>
</evidence>
<proteinExistence type="predicted"/>
<feature type="region of interest" description="Disordered" evidence="1">
    <location>
        <begin position="321"/>
        <end position="396"/>
    </location>
</feature>
<evidence type="ECO:0000313" key="4">
    <source>
        <dbReference type="Proteomes" id="UP000759131"/>
    </source>
</evidence>
<organism evidence="3">
    <name type="scientific">Medioppia subpectinata</name>
    <dbReference type="NCBI Taxonomy" id="1979941"/>
    <lineage>
        <taxon>Eukaryota</taxon>
        <taxon>Metazoa</taxon>
        <taxon>Ecdysozoa</taxon>
        <taxon>Arthropoda</taxon>
        <taxon>Chelicerata</taxon>
        <taxon>Arachnida</taxon>
        <taxon>Acari</taxon>
        <taxon>Acariformes</taxon>
        <taxon>Sarcoptiformes</taxon>
        <taxon>Oribatida</taxon>
        <taxon>Brachypylina</taxon>
        <taxon>Oppioidea</taxon>
        <taxon>Oppiidae</taxon>
        <taxon>Medioppia</taxon>
    </lineage>
</organism>
<feature type="region of interest" description="Disordered" evidence="1">
    <location>
        <begin position="186"/>
        <end position="262"/>
    </location>
</feature>
<keyword evidence="4" id="KW-1185">Reference proteome</keyword>